<evidence type="ECO:0000256" key="1">
    <source>
        <dbReference type="ARBA" id="ARBA00007734"/>
    </source>
</evidence>
<dbReference type="AlphaFoldDB" id="A0A8J7CIW5"/>
<sequence length="655" mass="71714">MARRRARTWTRARALALAGSLVGFLSPAAPGWAAFSDALGAAGQGRWDAARAEARGEGTYAPLVIEWMRLRSADGGATFAEYRAFLRDHADWPGIPYLRRRGEAAIDATVPQDQVLEFFASDDPQTANGSYWLALALAGAGREQGARDTLVRAWTQLGFSREEEALFLGRFRDLLAPHHAARMDSLLWRGAWDQAERMEPLVGPGWQALATARKGLRLDRPGVDGLIAAVPEALRDDPGLAFERMAWRMRRGRYMEAAELMQAQSRTAATLGRPDLWADYRGRLGRQLMRDGDYREAYLVAAGHRLTPGADYADLEWLAGYVALRFLEEPGAALDHFQRLRAGVSSPISLGRAGYWEGRAYEALGEAEQAKQAYAFGAGYQSSFYGQLAAERGGFSPDPRLAGKEVFADGVRAPFRSSSVYQAGVTIFEAGDLALAARFFSHLSESLSRADIGSMAARLELLKSPHVELEIGKRAAWMGYELHRPLFPVMALDTRATPDVEPELALSIARRESEFNHTVISHAGARGLMQLMPGTAQAMAAATGLAYDSARLTRDAGYNARLGAAYLQRLREEFGGNTVLVAAGYNAGPGRPRAWMVRYGDPRDPAVDAVDWIEHIPFTETRNYVMRVMESMAPYRARLSGTAGPLGLTAALSAR</sequence>
<dbReference type="InterPro" id="IPR023346">
    <property type="entry name" value="Lysozyme-like_dom_sf"/>
</dbReference>
<feature type="domain" description="Transglycosylase SLT" evidence="5">
    <location>
        <begin position="497"/>
        <end position="599"/>
    </location>
</feature>
<organism evidence="6 7">
    <name type="scientific">Mangrovicoccus algicola</name>
    <dbReference type="NCBI Taxonomy" id="2771008"/>
    <lineage>
        <taxon>Bacteria</taxon>
        <taxon>Pseudomonadati</taxon>
        <taxon>Pseudomonadota</taxon>
        <taxon>Alphaproteobacteria</taxon>
        <taxon>Rhodobacterales</taxon>
        <taxon>Paracoccaceae</taxon>
        <taxon>Mangrovicoccus</taxon>
    </lineage>
</organism>
<dbReference type="Pfam" id="PF01464">
    <property type="entry name" value="SLT"/>
    <property type="match status" value="1"/>
</dbReference>
<name>A0A8J7CIW5_9RHOB</name>
<evidence type="ECO:0000313" key="7">
    <source>
        <dbReference type="Proteomes" id="UP000609121"/>
    </source>
</evidence>
<dbReference type="InterPro" id="IPR008939">
    <property type="entry name" value="Lytic_TGlycosylase_superhlx_U"/>
</dbReference>
<accession>A0A8J7CIW5</accession>
<reference evidence="6" key="1">
    <citation type="submission" date="2020-09" db="EMBL/GenBank/DDBJ databases">
        <title>A novel bacterium of genus Mangrovicoccus, isolated from South China Sea.</title>
        <authorList>
            <person name="Huang H."/>
            <person name="Mo K."/>
            <person name="Hu Y."/>
        </authorList>
    </citation>
    <scope>NUCLEOTIDE SEQUENCE</scope>
    <source>
        <strain evidence="6">HB182678</strain>
    </source>
</reference>
<comment type="caution">
    <text evidence="6">The sequence shown here is derived from an EMBL/GenBank/DDBJ whole genome shotgun (WGS) entry which is preliminary data.</text>
</comment>
<comment type="similarity">
    <text evidence="1">Belongs to the transglycosylase Slt family.</text>
</comment>
<evidence type="ECO:0000256" key="2">
    <source>
        <dbReference type="ARBA" id="ARBA00009387"/>
    </source>
</evidence>
<gene>
    <name evidence="6" type="ORF">ICN82_17965</name>
</gene>
<dbReference type="SUPFAM" id="SSF48435">
    <property type="entry name" value="Bacterial muramidases"/>
    <property type="match status" value="1"/>
</dbReference>
<evidence type="ECO:0000313" key="6">
    <source>
        <dbReference type="EMBL" id="MBE3640095.1"/>
    </source>
</evidence>
<evidence type="ECO:0000256" key="4">
    <source>
        <dbReference type="SAM" id="SignalP"/>
    </source>
</evidence>
<keyword evidence="7" id="KW-1185">Reference proteome</keyword>
<dbReference type="Proteomes" id="UP000609121">
    <property type="component" value="Unassembled WGS sequence"/>
</dbReference>
<proteinExistence type="inferred from homology"/>
<evidence type="ECO:0000259" key="5">
    <source>
        <dbReference type="Pfam" id="PF01464"/>
    </source>
</evidence>
<keyword evidence="3 4" id="KW-0732">Signal</keyword>
<dbReference type="Gene3D" id="1.25.20.10">
    <property type="entry name" value="Bacterial muramidases"/>
    <property type="match status" value="1"/>
</dbReference>
<dbReference type="RefSeq" id="WP_193185633.1">
    <property type="nucleotide sequence ID" value="NZ_JACVXA010000071.1"/>
</dbReference>
<evidence type="ECO:0000256" key="3">
    <source>
        <dbReference type="ARBA" id="ARBA00022729"/>
    </source>
</evidence>
<dbReference type="GO" id="GO:0042597">
    <property type="term" value="C:periplasmic space"/>
    <property type="evidence" value="ECO:0007669"/>
    <property type="project" value="InterPro"/>
</dbReference>
<dbReference type="PANTHER" id="PTHR37423">
    <property type="entry name" value="SOLUBLE LYTIC MUREIN TRANSGLYCOSYLASE-RELATED"/>
    <property type="match status" value="1"/>
</dbReference>
<dbReference type="InterPro" id="IPR008258">
    <property type="entry name" value="Transglycosylase_SLT_dom_1"/>
</dbReference>
<dbReference type="PANTHER" id="PTHR37423:SF2">
    <property type="entry name" value="MEMBRANE-BOUND LYTIC MUREIN TRANSGLYCOSYLASE C"/>
    <property type="match status" value="1"/>
</dbReference>
<comment type="similarity">
    <text evidence="2">Belongs to the virb1 family.</text>
</comment>
<dbReference type="Gene3D" id="1.10.530.10">
    <property type="match status" value="1"/>
</dbReference>
<dbReference type="CDD" id="cd13401">
    <property type="entry name" value="Slt70-like"/>
    <property type="match status" value="1"/>
</dbReference>
<dbReference type="GO" id="GO:0004553">
    <property type="term" value="F:hydrolase activity, hydrolyzing O-glycosyl compounds"/>
    <property type="evidence" value="ECO:0007669"/>
    <property type="project" value="InterPro"/>
</dbReference>
<feature type="chain" id="PRO_5035279179" evidence="4">
    <location>
        <begin position="29"/>
        <end position="655"/>
    </location>
</feature>
<protein>
    <submittedName>
        <fullName evidence="6">Lytic transglycosylase domain-containing protein</fullName>
    </submittedName>
</protein>
<dbReference type="SUPFAM" id="SSF53955">
    <property type="entry name" value="Lysozyme-like"/>
    <property type="match status" value="1"/>
</dbReference>
<dbReference type="EMBL" id="JACVXA010000071">
    <property type="protein sequence ID" value="MBE3640095.1"/>
    <property type="molecule type" value="Genomic_DNA"/>
</dbReference>
<feature type="signal peptide" evidence="4">
    <location>
        <begin position="1"/>
        <end position="28"/>
    </location>
</feature>